<sequence length="644" mass="69927">MCGIVGIFHPDRPVVPDGATVWSMAEAIRHRGPDGGGTHLEPHLGLGHRRLAVVDLAAGKQPMSVANRMVVTVFNGEIYNHHALRRELEGQGYSFDTHSDTEVILNGWCAWGPGVLDRLVGMFAFALWDRRSGELLLARDRLGEKPLHYAELPDGSLAFASEARALHVLPQVSRRLDPQAIEDYLALGYVPDPATIFAGIRRLPAAHYMLLCRGKKTRLVPQRYWSPPTQVGSFGPDAGDRLLACLDQAVRGQMMADVPLGAFLSGGVDSGAVVALAARARAAQSGAPLESFTIGFEGEADEREAAARVAELCHAQHRTEVVQARWLDAAREVAQHFGEPFGDHSAVPTLAVSALARRHVTVALSGDGGDELLGGYRRHRWHALAEAVRNSVPAPLRGRVLGGLARLYPKLDRAPRWLRAKNTLTEISLDSAVGYYRTVCKLHAERRHALLAAPLRAALDGYDPSDRFVALMQECDQDDPLLAAGYVDLQTYLPGDILVKTDRASMVHSLELRAPMLDHRFVEMALALPARMKLHRGQGKHVLREMVAPMLPPRHLAAPKRGFAAGISAPLRASAAEVRARLTGSAMLDSGLFDGAALARLADEHGSGRADHSQALWQLLVLEGFLLEESGHVASERPPVPEPA</sequence>
<dbReference type="PIRSF" id="PIRSF001589">
    <property type="entry name" value="Asn_synthetase_glu-h"/>
    <property type="match status" value="1"/>
</dbReference>
<name>A0ABS4AFX9_9PROT</name>
<keyword evidence="5" id="KW-0067">ATP-binding</keyword>
<comment type="caution">
    <text evidence="9">The sequence shown here is derived from an EMBL/GenBank/DDBJ whole genome shotgun (WGS) entry which is preliminary data.</text>
</comment>
<dbReference type="NCBIfam" id="TIGR01536">
    <property type="entry name" value="asn_synth_AEB"/>
    <property type="match status" value="1"/>
</dbReference>
<dbReference type="RefSeq" id="WP_209379394.1">
    <property type="nucleotide sequence ID" value="NZ_JAGIZB010000008.1"/>
</dbReference>
<organism evidence="9 10">
    <name type="scientific">Pararoseomonas baculiformis</name>
    <dbReference type="NCBI Taxonomy" id="2820812"/>
    <lineage>
        <taxon>Bacteria</taxon>
        <taxon>Pseudomonadati</taxon>
        <taxon>Pseudomonadota</taxon>
        <taxon>Alphaproteobacteria</taxon>
        <taxon>Acetobacterales</taxon>
        <taxon>Acetobacteraceae</taxon>
        <taxon>Pararoseomonas</taxon>
    </lineage>
</organism>
<dbReference type="EC" id="6.3.5.4" evidence="3"/>
<evidence type="ECO:0000256" key="3">
    <source>
        <dbReference type="ARBA" id="ARBA00012737"/>
    </source>
</evidence>
<evidence type="ECO:0000313" key="9">
    <source>
        <dbReference type="EMBL" id="MBP0445149.1"/>
    </source>
</evidence>
<evidence type="ECO:0000256" key="2">
    <source>
        <dbReference type="ARBA" id="ARBA00005752"/>
    </source>
</evidence>
<dbReference type="CDD" id="cd01991">
    <property type="entry name" value="Asn_synthase_B_C"/>
    <property type="match status" value="1"/>
</dbReference>
<evidence type="ECO:0000313" key="10">
    <source>
        <dbReference type="Proteomes" id="UP000681594"/>
    </source>
</evidence>
<dbReference type="Proteomes" id="UP000681594">
    <property type="component" value="Unassembled WGS sequence"/>
</dbReference>
<dbReference type="Pfam" id="PF00733">
    <property type="entry name" value="Asn_synthase"/>
    <property type="match status" value="1"/>
</dbReference>
<dbReference type="CDD" id="cd00712">
    <property type="entry name" value="AsnB"/>
    <property type="match status" value="1"/>
</dbReference>
<proteinExistence type="inferred from homology"/>
<evidence type="ECO:0000256" key="6">
    <source>
        <dbReference type="ARBA" id="ARBA00022962"/>
    </source>
</evidence>
<keyword evidence="4" id="KW-0547">Nucleotide-binding</keyword>
<dbReference type="InterPro" id="IPR051786">
    <property type="entry name" value="ASN_synthetase/amidase"/>
</dbReference>
<dbReference type="InterPro" id="IPR017932">
    <property type="entry name" value="GATase_2_dom"/>
</dbReference>
<dbReference type="SUPFAM" id="SSF52402">
    <property type="entry name" value="Adenine nucleotide alpha hydrolases-like"/>
    <property type="match status" value="1"/>
</dbReference>
<evidence type="ECO:0000256" key="5">
    <source>
        <dbReference type="ARBA" id="ARBA00022840"/>
    </source>
</evidence>
<gene>
    <name evidence="9" type="primary">asnB</name>
    <name evidence="9" type="ORF">J8J14_10190</name>
</gene>
<comment type="pathway">
    <text evidence="1">Amino-acid biosynthesis; L-asparagine biosynthesis; L-asparagine from L-aspartate (L-Gln route): step 1/1.</text>
</comment>
<evidence type="ECO:0000256" key="4">
    <source>
        <dbReference type="ARBA" id="ARBA00022741"/>
    </source>
</evidence>
<keyword evidence="10" id="KW-1185">Reference proteome</keyword>
<dbReference type="GO" id="GO:0004066">
    <property type="term" value="F:asparagine synthase (glutamine-hydrolyzing) activity"/>
    <property type="evidence" value="ECO:0007669"/>
    <property type="project" value="UniProtKB-EC"/>
</dbReference>
<dbReference type="SUPFAM" id="SSF56235">
    <property type="entry name" value="N-terminal nucleophile aminohydrolases (Ntn hydrolases)"/>
    <property type="match status" value="1"/>
</dbReference>
<dbReference type="PROSITE" id="PS51278">
    <property type="entry name" value="GATASE_TYPE_2"/>
    <property type="match status" value="1"/>
</dbReference>
<reference evidence="9 10" key="1">
    <citation type="submission" date="2021-03" db="EMBL/GenBank/DDBJ databases">
        <authorList>
            <person name="So Y."/>
        </authorList>
    </citation>
    <scope>NUCLEOTIDE SEQUENCE [LARGE SCALE GENOMIC DNA]</scope>
    <source>
        <strain evidence="9 10">SSH11</strain>
    </source>
</reference>
<dbReference type="PANTHER" id="PTHR43284">
    <property type="entry name" value="ASPARAGINE SYNTHETASE (GLUTAMINE-HYDROLYZING)"/>
    <property type="match status" value="1"/>
</dbReference>
<dbReference type="InterPro" id="IPR029055">
    <property type="entry name" value="Ntn_hydrolases_N"/>
</dbReference>
<dbReference type="Pfam" id="PF13537">
    <property type="entry name" value="GATase_7"/>
    <property type="match status" value="1"/>
</dbReference>
<dbReference type="InterPro" id="IPR033738">
    <property type="entry name" value="AsnB_N"/>
</dbReference>
<dbReference type="EMBL" id="JAGIZB010000008">
    <property type="protein sequence ID" value="MBP0445149.1"/>
    <property type="molecule type" value="Genomic_DNA"/>
</dbReference>
<dbReference type="InterPro" id="IPR014729">
    <property type="entry name" value="Rossmann-like_a/b/a_fold"/>
</dbReference>
<accession>A0ABS4AFX9</accession>
<evidence type="ECO:0000259" key="8">
    <source>
        <dbReference type="PROSITE" id="PS51278"/>
    </source>
</evidence>
<evidence type="ECO:0000256" key="7">
    <source>
        <dbReference type="ARBA" id="ARBA00048741"/>
    </source>
</evidence>
<feature type="domain" description="Glutamine amidotransferase type-2" evidence="8">
    <location>
        <begin position="2"/>
        <end position="214"/>
    </location>
</feature>
<comment type="similarity">
    <text evidence="2">Belongs to the asparagine synthetase family.</text>
</comment>
<comment type="catalytic activity">
    <reaction evidence="7">
        <text>L-aspartate + L-glutamine + ATP + H2O = L-asparagine + L-glutamate + AMP + diphosphate + H(+)</text>
        <dbReference type="Rhea" id="RHEA:12228"/>
        <dbReference type="ChEBI" id="CHEBI:15377"/>
        <dbReference type="ChEBI" id="CHEBI:15378"/>
        <dbReference type="ChEBI" id="CHEBI:29985"/>
        <dbReference type="ChEBI" id="CHEBI:29991"/>
        <dbReference type="ChEBI" id="CHEBI:30616"/>
        <dbReference type="ChEBI" id="CHEBI:33019"/>
        <dbReference type="ChEBI" id="CHEBI:58048"/>
        <dbReference type="ChEBI" id="CHEBI:58359"/>
        <dbReference type="ChEBI" id="CHEBI:456215"/>
        <dbReference type="EC" id="6.3.5.4"/>
    </reaction>
</comment>
<evidence type="ECO:0000256" key="1">
    <source>
        <dbReference type="ARBA" id="ARBA00005187"/>
    </source>
</evidence>
<keyword evidence="6" id="KW-0315">Glutamine amidotransferase</keyword>
<dbReference type="InterPro" id="IPR001962">
    <property type="entry name" value="Asn_synthase"/>
</dbReference>
<protein>
    <recommendedName>
        <fullName evidence="3">asparagine synthase (glutamine-hydrolyzing)</fullName>
        <ecNumber evidence="3">6.3.5.4</ecNumber>
    </recommendedName>
</protein>
<keyword evidence="9" id="KW-0436">Ligase</keyword>
<dbReference type="InterPro" id="IPR006426">
    <property type="entry name" value="Asn_synth_AEB"/>
</dbReference>
<dbReference type="Gene3D" id="3.60.20.10">
    <property type="entry name" value="Glutamine Phosphoribosylpyrophosphate, subunit 1, domain 1"/>
    <property type="match status" value="1"/>
</dbReference>
<dbReference type="Gene3D" id="3.40.50.620">
    <property type="entry name" value="HUPs"/>
    <property type="match status" value="2"/>
</dbReference>
<dbReference type="PANTHER" id="PTHR43284:SF1">
    <property type="entry name" value="ASPARAGINE SYNTHETASE"/>
    <property type="match status" value="1"/>
</dbReference>